<feature type="binding site" evidence="6">
    <location>
        <position position="182"/>
    </location>
    <ligand>
        <name>L-ornithine</name>
        <dbReference type="ChEBI" id="CHEBI:46911"/>
    </ligand>
</feature>
<dbReference type="NCBIfam" id="TIGR00658">
    <property type="entry name" value="orni_carb_tr"/>
    <property type="match status" value="1"/>
</dbReference>
<dbReference type="PRINTS" id="PR00100">
    <property type="entry name" value="AOTCASE"/>
</dbReference>
<dbReference type="EC" id="2.1.3.3" evidence="3 6"/>
<evidence type="ECO:0000256" key="1">
    <source>
        <dbReference type="ARBA" id="ARBA00004975"/>
    </source>
</evidence>
<dbReference type="InterPro" id="IPR006131">
    <property type="entry name" value="Asp_carbamoyltransf_Asp/Orn-bd"/>
</dbReference>
<keyword evidence="10" id="KW-1185">Reference proteome</keyword>
<dbReference type="AlphaFoldDB" id="A0A2K8KN22"/>
<proteinExistence type="inferred from homology"/>
<evidence type="ECO:0000256" key="5">
    <source>
        <dbReference type="ARBA" id="ARBA00048772"/>
    </source>
</evidence>
<feature type="domain" description="Aspartate/ornithine carbamoyltransferase carbamoyl-P binding" evidence="8">
    <location>
        <begin position="24"/>
        <end position="162"/>
    </location>
</feature>
<comment type="subcellular location">
    <subcellularLocation>
        <location evidence="6">Cytoplasm</location>
    </subcellularLocation>
</comment>
<evidence type="ECO:0000256" key="6">
    <source>
        <dbReference type="HAMAP-Rule" id="MF_01109"/>
    </source>
</evidence>
<evidence type="ECO:0000259" key="7">
    <source>
        <dbReference type="Pfam" id="PF00185"/>
    </source>
</evidence>
<dbReference type="KEGG" id="rfo:REIFOR_01062"/>
<name>A0A2K8KN22_9GAMM</name>
<dbReference type="Gene3D" id="3.40.50.1370">
    <property type="entry name" value="Aspartate/ornithine carbamoyltransferase"/>
    <property type="match status" value="2"/>
</dbReference>
<feature type="domain" description="Aspartate/ornithine carbamoyltransferase Asp/Orn-binding" evidence="7">
    <location>
        <begin position="171"/>
        <end position="317"/>
    </location>
</feature>
<feature type="binding site" evidence="6">
    <location>
        <begin position="73"/>
        <end position="76"/>
    </location>
    <ligand>
        <name>carbamoyl phosphate</name>
        <dbReference type="ChEBI" id="CHEBI:58228"/>
    </ligand>
</feature>
<evidence type="ECO:0000256" key="2">
    <source>
        <dbReference type="ARBA" id="ARBA00007805"/>
    </source>
</evidence>
<dbReference type="PANTHER" id="PTHR45753">
    <property type="entry name" value="ORNITHINE CARBAMOYLTRANSFERASE, MITOCHONDRIAL"/>
    <property type="match status" value="1"/>
</dbReference>
<feature type="binding site" evidence="6">
    <location>
        <position position="100"/>
    </location>
    <ligand>
        <name>carbamoyl phosphate</name>
        <dbReference type="ChEBI" id="CHEBI:58228"/>
    </ligand>
</feature>
<keyword evidence="4 6" id="KW-0808">Transferase</keyword>
<feature type="binding site" evidence="6">
    <location>
        <position position="307"/>
    </location>
    <ligand>
        <name>carbamoyl phosphate</name>
        <dbReference type="ChEBI" id="CHEBI:58228"/>
    </ligand>
</feature>
<comment type="catalytic activity">
    <reaction evidence="5 6">
        <text>carbamoyl phosphate + L-ornithine = L-citrulline + phosphate + H(+)</text>
        <dbReference type="Rhea" id="RHEA:19513"/>
        <dbReference type="ChEBI" id="CHEBI:15378"/>
        <dbReference type="ChEBI" id="CHEBI:43474"/>
        <dbReference type="ChEBI" id="CHEBI:46911"/>
        <dbReference type="ChEBI" id="CHEBI:57743"/>
        <dbReference type="ChEBI" id="CHEBI:58228"/>
        <dbReference type="EC" id="2.1.3.3"/>
    </reaction>
</comment>
<dbReference type="InterPro" id="IPR006130">
    <property type="entry name" value="Asp/Orn_carbamoylTrfase"/>
</dbReference>
<dbReference type="GO" id="GO:0004585">
    <property type="term" value="F:ornithine carbamoyltransferase activity"/>
    <property type="evidence" value="ECO:0007669"/>
    <property type="project" value="UniProtKB-UniRule"/>
</dbReference>
<feature type="binding site" evidence="6">
    <location>
        <begin position="243"/>
        <end position="244"/>
    </location>
    <ligand>
        <name>L-ornithine</name>
        <dbReference type="ChEBI" id="CHEBI:46911"/>
    </ligand>
</feature>
<evidence type="ECO:0000313" key="9">
    <source>
        <dbReference type="EMBL" id="ATX76215.1"/>
    </source>
</evidence>
<dbReference type="HAMAP" id="MF_01109">
    <property type="entry name" value="OTCase"/>
    <property type="match status" value="1"/>
</dbReference>
<dbReference type="InterPro" id="IPR006132">
    <property type="entry name" value="Asp/Orn_carbamoyltranf_P-bd"/>
</dbReference>
<dbReference type="PROSITE" id="PS00097">
    <property type="entry name" value="CARBAMOYLTRANSFERASE"/>
    <property type="match status" value="1"/>
</dbReference>
<dbReference type="InterPro" id="IPR036901">
    <property type="entry name" value="Asp/Orn_carbamoylTrfase_sf"/>
</dbReference>
<dbReference type="NCBIfam" id="NF001986">
    <property type="entry name" value="PRK00779.1"/>
    <property type="match status" value="1"/>
</dbReference>
<evidence type="ECO:0000313" key="10">
    <source>
        <dbReference type="Proteomes" id="UP000229757"/>
    </source>
</evidence>
<comment type="similarity">
    <text evidence="2 6">Belongs to the aspartate/ornithine carbamoyltransferase superfamily. OTCase family.</text>
</comment>
<protein>
    <recommendedName>
        <fullName evidence="3 6">Ornithine carbamoyltransferase</fullName>
        <shortName evidence="6">OTCase</shortName>
        <ecNumber evidence="3 6">2.1.3.3</ecNumber>
    </recommendedName>
</protein>
<keyword evidence="6" id="KW-0963">Cytoplasm</keyword>
<dbReference type="PANTHER" id="PTHR45753:SF3">
    <property type="entry name" value="ORNITHINE TRANSCARBAMYLASE, MITOCHONDRIAL"/>
    <property type="match status" value="1"/>
</dbReference>
<dbReference type="Pfam" id="PF00185">
    <property type="entry name" value="OTCace"/>
    <property type="match status" value="1"/>
</dbReference>
<dbReference type="Proteomes" id="UP000229757">
    <property type="component" value="Chromosome"/>
</dbReference>
<dbReference type="PRINTS" id="PR00102">
    <property type="entry name" value="OTCASE"/>
</dbReference>
<accession>A0A2K8KN22</accession>
<dbReference type="FunFam" id="3.40.50.1370:FF:000008">
    <property type="entry name" value="Ornithine carbamoyltransferase"/>
    <property type="match status" value="1"/>
</dbReference>
<dbReference type="GO" id="GO:0019240">
    <property type="term" value="P:citrulline biosynthetic process"/>
    <property type="evidence" value="ECO:0007669"/>
    <property type="project" value="TreeGrafter"/>
</dbReference>
<feature type="binding site" evidence="6">
    <location>
        <position position="239"/>
    </location>
    <ligand>
        <name>L-ornithine</name>
        <dbReference type="ChEBI" id="CHEBI:46911"/>
    </ligand>
</feature>
<dbReference type="GO" id="GO:0005737">
    <property type="term" value="C:cytoplasm"/>
    <property type="evidence" value="ECO:0007669"/>
    <property type="project" value="UniProtKB-SubCell"/>
</dbReference>
<reference evidence="9 10" key="1">
    <citation type="journal article" date="2017" name="Environ. Microbiol.">
        <title>Genomic and physiological analyses of 'Reinekea forsetii' reveal a versatile opportunistic lifestyle during spring algae blooms.</title>
        <authorList>
            <person name="Avci B."/>
            <person name="Hahnke R.L."/>
            <person name="Chafee M."/>
            <person name="Fischer T."/>
            <person name="Gruber-Vodicka H."/>
            <person name="Tegetmeyer H.E."/>
            <person name="Harder J."/>
            <person name="Fuchs B.M."/>
            <person name="Amann R.I."/>
            <person name="Teeling H."/>
        </authorList>
    </citation>
    <scope>NUCLEOTIDE SEQUENCE [LARGE SCALE GENOMIC DNA]</scope>
    <source>
        <strain evidence="9 10">Hel1_31_D35</strain>
    </source>
</reference>
<dbReference type="GO" id="GO:0016597">
    <property type="term" value="F:amino acid binding"/>
    <property type="evidence" value="ECO:0007669"/>
    <property type="project" value="InterPro"/>
</dbReference>
<dbReference type="Pfam" id="PF02729">
    <property type="entry name" value="OTCace_N"/>
    <property type="match status" value="1"/>
</dbReference>
<dbReference type="InterPro" id="IPR002292">
    <property type="entry name" value="Orn/put_carbamltrans"/>
</dbReference>
<organism evidence="9 10">
    <name type="scientific">Reinekea forsetii</name>
    <dbReference type="NCBI Taxonomy" id="1336806"/>
    <lineage>
        <taxon>Bacteria</taxon>
        <taxon>Pseudomonadati</taxon>
        <taxon>Pseudomonadota</taxon>
        <taxon>Gammaproteobacteria</taxon>
        <taxon>Oceanospirillales</taxon>
        <taxon>Saccharospirillaceae</taxon>
        <taxon>Reinekea</taxon>
    </lineage>
</organism>
<dbReference type="GO" id="GO:0042450">
    <property type="term" value="P:L-arginine biosynthetic process via ornithine"/>
    <property type="evidence" value="ECO:0007669"/>
    <property type="project" value="UniProtKB-UniRule"/>
</dbReference>
<feature type="binding site" evidence="6">
    <location>
        <begin position="279"/>
        <end position="280"/>
    </location>
    <ligand>
        <name>carbamoyl phosphate</name>
        <dbReference type="ChEBI" id="CHEBI:58228"/>
    </ligand>
</feature>
<feature type="binding site" evidence="6">
    <location>
        <position position="124"/>
    </location>
    <ligand>
        <name>carbamoyl phosphate</name>
        <dbReference type="ChEBI" id="CHEBI:58228"/>
    </ligand>
</feature>
<feature type="binding site" evidence="6">
    <location>
        <begin position="151"/>
        <end position="154"/>
    </location>
    <ligand>
        <name>carbamoyl phosphate</name>
        <dbReference type="ChEBI" id="CHEBI:58228"/>
    </ligand>
</feature>
<dbReference type="InterPro" id="IPR024904">
    <property type="entry name" value="OTCase_ArgI"/>
</dbReference>
<evidence type="ECO:0000256" key="4">
    <source>
        <dbReference type="ARBA" id="ARBA00022679"/>
    </source>
</evidence>
<gene>
    <name evidence="9" type="ORF">REIFOR_01062</name>
</gene>
<dbReference type="EMBL" id="CP011797">
    <property type="protein sequence ID" value="ATX76215.1"/>
    <property type="molecule type" value="Genomic_DNA"/>
</dbReference>
<dbReference type="SUPFAM" id="SSF53671">
    <property type="entry name" value="Aspartate/ornithine carbamoyltransferase"/>
    <property type="match status" value="1"/>
</dbReference>
<sequence length="323" mass="35902">MRLKSHDSLLDYPLILEPATMSVRHFLTLNDLSQSEALQIIARASELKQMHKNRTVYEPLKGRVLAMIFEKSSTRTRVSFEAGMNQLGGTAIFLSPRDTQLGRGEPIEDSARVLSEMVDAVMVRTFEHSKIATFAQYSSVPVINALTDDYHPCQLLADMQAYIEARGSIAGKTVTWIGDGNNMCNSYINAAMLFDFKLNIACPEGYEPMAALLAQAGQRVTLYRSAGEACRGAHLVTTDVWASMGQEEETKLRRQAFADYQVSPALLDTADAEAIFLHCLPAHRGEEVSEDMLDDPRSRVFEQAGNRLHAQKALLEFLLLNNA</sequence>
<comment type="pathway">
    <text evidence="1">Amino-acid biosynthesis; L-arginine biosynthesis; L-arginine from L-ornithine and carbamoyl phosphate: step 1/3.</text>
</comment>
<evidence type="ECO:0000256" key="3">
    <source>
        <dbReference type="ARBA" id="ARBA00013007"/>
    </source>
</evidence>
<evidence type="ECO:0000259" key="8">
    <source>
        <dbReference type="Pfam" id="PF02729"/>
    </source>
</evidence>